<feature type="chain" id="PRO_5043539539" evidence="1">
    <location>
        <begin position="20"/>
        <end position="252"/>
    </location>
</feature>
<accession>A0AAV2VM72</accession>
<keyword evidence="1" id="KW-0732">Signal</keyword>
<name>A0AAV2VM72_9VIBR</name>
<protein>
    <submittedName>
        <fullName evidence="2">Salt-induced outer membrane protein</fullName>
    </submittedName>
</protein>
<dbReference type="AlphaFoldDB" id="A0AAV2VM72"/>
<dbReference type="Pfam" id="PF04338">
    <property type="entry name" value="DUF481"/>
    <property type="match status" value="1"/>
</dbReference>
<organism evidence="2 3">
    <name type="scientific">Vibrio nigripulchritudo SOn1</name>
    <dbReference type="NCBI Taxonomy" id="1238450"/>
    <lineage>
        <taxon>Bacteria</taxon>
        <taxon>Pseudomonadati</taxon>
        <taxon>Pseudomonadota</taxon>
        <taxon>Gammaproteobacteria</taxon>
        <taxon>Vibrionales</taxon>
        <taxon>Vibrionaceae</taxon>
        <taxon>Vibrio</taxon>
    </lineage>
</organism>
<reference evidence="2 3" key="1">
    <citation type="journal article" date="2013" name="ISME J.">
        <title>Comparative genomics of pathogenic lineages of Vibrio nigripulchritudo identifies virulence-associated traits.</title>
        <authorList>
            <person name="Goudenege D."/>
            <person name="Labreuche Y."/>
            <person name="Krin E."/>
            <person name="Ansquer D."/>
            <person name="Mangenot S."/>
            <person name="Calteau A."/>
            <person name="Medigue C."/>
            <person name="Mazel D."/>
            <person name="Polz M.F."/>
            <person name="Le Roux F."/>
        </authorList>
    </citation>
    <scope>NUCLEOTIDE SEQUENCE [LARGE SCALE GENOMIC DNA]</scope>
    <source>
        <strain evidence="2 3">SOn1</strain>
    </source>
</reference>
<dbReference type="RefSeq" id="WP_022593043.1">
    <property type="nucleotide sequence ID" value="NZ_LK391965.1"/>
</dbReference>
<comment type="caution">
    <text evidence="2">The sequence shown here is derived from an EMBL/GenBank/DDBJ whole genome shotgun (WGS) entry which is preliminary data.</text>
</comment>
<evidence type="ECO:0000313" key="3">
    <source>
        <dbReference type="Proteomes" id="UP000018211"/>
    </source>
</evidence>
<gene>
    <name evidence="2" type="ORF">VIBNISOn1_1500015</name>
</gene>
<dbReference type="EMBL" id="CAOF01000058">
    <property type="protein sequence ID" value="CCO45490.1"/>
    <property type="molecule type" value="Genomic_DNA"/>
</dbReference>
<dbReference type="Proteomes" id="UP000018211">
    <property type="component" value="Unassembled WGS sequence"/>
</dbReference>
<proteinExistence type="predicted"/>
<sequence length="252" mass="28641">MSKNLLALSLVVVSASLYAEENSDTDTSSPSPLKTEVEFGYQAHSGNSDSESLNSRLEGVYTEGRHRHSGEWKFYKLNKNGKEDKRQSTYQLQSDYKLGPRTYLYANFKGIDSKYSAYFKDYTWSSGLGYQFSYTDDLKLSMELGPGYRHQKPNLDELDDDDLIFPHNVDEFIFRGLFKGDWKMLPSLSLSAEISIVSGQSNTRFDNEVSITNTITENIALKLTHSRQYLDRVPNNLSNTDTVVSANLLVKF</sequence>
<dbReference type="InterPro" id="IPR007433">
    <property type="entry name" value="DUF481"/>
</dbReference>
<evidence type="ECO:0000313" key="2">
    <source>
        <dbReference type="EMBL" id="CCO45490.1"/>
    </source>
</evidence>
<evidence type="ECO:0000256" key="1">
    <source>
        <dbReference type="SAM" id="SignalP"/>
    </source>
</evidence>
<feature type="signal peptide" evidence="1">
    <location>
        <begin position="1"/>
        <end position="19"/>
    </location>
</feature>